<accession>A0ABS4XN48</accession>
<sequence>MTQADSKATTADVQRVADGYKTLARDVATVPFDPAMVDGILRYDALRPATQRAWLAAGAAVTRGI</sequence>
<keyword evidence="2" id="KW-1185">Reference proteome</keyword>
<gene>
    <name evidence="1" type="ORF">JOF39_000994</name>
</gene>
<organism evidence="1 2">
    <name type="scientific">Glutamicibacter protophormiae</name>
    <name type="common">Brevibacterium protophormiae</name>
    <dbReference type="NCBI Taxonomy" id="37930"/>
    <lineage>
        <taxon>Bacteria</taxon>
        <taxon>Bacillati</taxon>
        <taxon>Actinomycetota</taxon>
        <taxon>Actinomycetes</taxon>
        <taxon>Micrococcales</taxon>
        <taxon>Micrococcaceae</taxon>
        <taxon>Glutamicibacter</taxon>
    </lineage>
</organism>
<name>A0ABS4XN48_GLUPR</name>
<evidence type="ECO:0000313" key="2">
    <source>
        <dbReference type="Proteomes" id="UP001195422"/>
    </source>
</evidence>
<reference evidence="1 2" key="1">
    <citation type="submission" date="2021-03" db="EMBL/GenBank/DDBJ databases">
        <title>Sequencing the genomes of 1000 actinobacteria strains.</title>
        <authorList>
            <person name="Klenk H.-P."/>
        </authorList>
    </citation>
    <scope>NUCLEOTIDE SEQUENCE [LARGE SCALE GENOMIC DNA]</scope>
    <source>
        <strain evidence="1 2">DSM 20168</strain>
    </source>
</reference>
<dbReference type="Proteomes" id="UP001195422">
    <property type="component" value="Unassembled WGS sequence"/>
</dbReference>
<comment type="caution">
    <text evidence="1">The sequence shown here is derived from an EMBL/GenBank/DDBJ whole genome shotgun (WGS) entry which is preliminary data.</text>
</comment>
<evidence type="ECO:0000313" key="1">
    <source>
        <dbReference type="EMBL" id="MBP2397913.1"/>
    </source>
</evidence>
<dbReference type="RefSeq" id="WP_180993143.1">
    <property type="nucleotide sequence ID" value="NZ_BMPH01000013.1"/>
</dbReference>
<protein>
    <submittedName>
        <fullName evidence="1">Uncharacterized protein</fullName>
    </submittedName>
</protein>
<dbReference type="EMBL" id="JAGIOJ010000001">
    <property type="protein sequence ID" value="MBP2397913.1"/>
    <property type="molecule type" value="Genomic_DNA"/>
</dbReference>
<proteinExistence type="predicted"/>